<proteinExistence type="predicted"/>
<accession>A0AAD3MTF8</accession>
<feature type="signal peptide" evidence="1">
    <location>
        <begin position="1"/>
        <end position="19"/>
    </location>
</feature>
<dbReference type="Proteomes" id="UP001279410">
    <property type="component" value="Unassembled WGS sequence"/>
</dbReference>
<gene>
    <name evidence="2" type="ORF">AKAME5_001152300</name>
</gene>
<keyword evidence="1" id="KW-0732">Signal</keyword>
<sequence>MKIYSCLFVVVLGCNITAGIIHEEIQEKDSITLCCPHPVGQSVTWSRERGGNMVDVLLELILLTEVDLMD</sequence>
<dbReference type="AlphaFoldDB" id="A0AAD3MTF8"/>
<keyword evidence="3" id="KW-1185">Reference proteome</keyword>
<reference evidence="2" key="1">
    <citation type="submission" date="2022-08" db="EMBL/GenBank/DDBJ databases">
        <title>Genome sequencing of akame (Lates japonicus).</title>
        <authorList>
            <person name="Hashiguchi Y."/>
            <person name="Takahashi H."/>
        </authorList>
    </citation>
    <scope>NUCLEOTIDE SEQUENCE</scope>
    <source>
        <strain evidence="2">Kochi</strain>
    </source>
</reference>
<comment type="caution">
    <text evidence="2">The sequence shown here is derived from an EMBL/GenBank/DDBJ whole genome shotgun (WGS) entry which is preliminary data.</text>
</comment>
<dbReference type="EMBL" id="BRZM01000037">
    <property type="protein sequence ID" value="GLD59527.1"/>
    <property type="molecule type" value="Genomic_DNA"/>
</dbReference>
<name>A0AAD3MTF8_LATJO</name>
<evidence type="ECO:0000313" key="2">
    <source>
        <dbReference type="EMBL" id="GLD59527.1"/>
    </source>
</evidence>
<protein>
    <submittedName>
        <fullName evidence="2">Uncharacterized protein</fullName>
    </submittedName>
</protein>
<evidence type="ECO:0000256" key="1">
    <source>
        <dbReference type="SAM" id="SignalP"/>
    </source>
</evidence>
<organism evidence="2 3">
    <name type="scientific">Lates japonicus</name>
    <name type="common">Japanese lates</name>
    <dbReference type="NCBI Taxonomy" id="270547"/>
    <lineage>
        <taxon>Eukaryota</taxon>
        <taxon>Metazoa</taxon>
        <taxon>Chordata</taxon>
        <taxon>Craniata</taxon>
        <taxon>Vertebrata</taxon>
        <taxon>Euteleostomi</taxon>
        <taxon>Actinopterygii</taxon>
        <taxon>Neopterygii</taxon>
        <taxon>Teleostei</taxon>
        <taxon>Neoteleostei</taxon>
        <taxon>Acanthomorphata</taxon>
        <taxon>Carangaria</taxon>
        <taxon>Carangaria incertae sedis</taxon>
        <taxon>Centropomidae</taxon>
        <taxon>Lates</taxon>
    </lineage>
</organism>
<feature type="chain" id="PRO_5042260226" evidence="1">
    <location>
        <begin position="20"/>
        <end position="70"/>
    </location>
</feature>
<evidence type="ECO:0000313" key="3">
    <source>
        <dbReference type="Proteomes" id="UP001279410"/>
    </source>
</evidence>